<protein>
    <submittedName>
        <fullName evidence="1">Uncharacterized protein</fullName>
    </submittedName>
</protein>
<organism evidence="1 2">
    <name type="scientific">Burkholderia ambifaria (strain MC40-6)</name>
    <dbReference type="NCBI Taxonomy" id="398577"/>
    <lineage>
        <taxon>Bacteria</taxon>
        <taxon>Pseudomonadati</taxon>
        <taxon>Pseudomonadota</taxon>
        <taxon>Betaproteobacteria</taxon>
        <taxon>Burkholderiales</taxon>
        <taxon>Burkholderiaceae</taxon>
        <taxon>Burkholderia</taxon>
        <taxon>Burkholderia cepacia complex</taxon>
    </lineage>
</organism>
<evidence type="ECO:0000313" key="2">
    <source>
        <dbReference type="Proteomes" id="UP000001680"/>
    </source>
</evidence>
<dbReference type="EMBL" id="CP001028">
    <property type="protein sequence ID" value="ACB69122.1"/>
    <property type="molecule type" value="Genomic_DNA"/>
</dbReference>
<evidence type="ECO:0000313" key="1">
    <source>
        <dbReference type="EMBL" id="ACB69122.1"/>
    </source>
</evidence>
<reference evidence="2" key="1">
    <citation type="submission" date="2008-04" db="EMBL/GenBank/DDBJ databases">
        <title>Complete sequence of plasmid 1 of Burkholderia ambifaria MC40-6.</title>
        <authorList>
            <person name="Copeland A."/>
            <person name="Lucas S."/>
            <person name="Lapidus A."/>
            <person name="Glavina del Rio T."/>
            <person name="Dalin E."/>
            <person name="Tice H."/>
            <person name="Pitluck S."/>
            <person name="Chain P."/>
            <person name="Malfatti S."/>
            <person name="Shin M."/>
            <person name="Vergez L."/>
            <person name="Lang D."/>
            <person name="Schmutz J."/>
            <person name="Larimer F."/>
            <person name="Land M."/>
            <person name="Hauser L."/>
            <person name="Kyrpides N."/>
            <person name="Lykidis A."/>
            <person name="Ramette A."/>
            <person name="Konstantinidis K."/>
            <person name="Tiedje J."/>
            <person name="Richardson P."/>
        </authorList>
    </citation>
    <scope>NUCLEOTIDE SEQUENCE [LARGE SCALE GENOMIC DNA]</scope>
    <source>
        <strain evidence="2">MC40-6</strain>
        <plasmid evidence="2">pBMC401</plasmid>
    </source>
</reference>
<accession>B1Z6P5</accession>
<dbReference type="AlphaFoldDB" id="B1Z6P5"/>
<keyword evidence="1" id="KW-0614">Plasmid</keyword>
<name>B1Z6P5_BURA4</name>
<dbReference type="RefSeq" id="WP_012367355.1">
    <property type="nucleotide sequence ID" value="NC_010553.1"/>
</dbReference>
<sequence length="70" mass="7370">MQTTNGYFVDWNGDTRRVASPGPGLACNVVDRGSYTGVDVIDSAGFVCHEATYFATLADVEKAGVAVNLV</sequence>
<geneLocation type="plasmid" evidence="1 2">
    <name>pBMC401</name>
</geneLocation>
<proteinExistence type="predicted"/>
<gene>
    <name evidence="1" type="ordered locus">BamMC406_6720</name>
</gene>
<dbReference type="KEGG" id="bac:BamMC406_6720"/>
<dbReference type="Proteomes" id="UP000001680">
    <property type="component" value="Plasmid pBMC401"/>
</dbReference>
<dbReference type="HOGENOM" id="CLU_2585704_0_0_4"/>